<keyword evidence="2 4" id="KW-0479">Metal-binding</keyword>
<proteinExistence type="predicted"/>
<keyword evidence="1 4" id="KW-0349">Heme</keyword>
<evidence type="ECO:0000256" key="3">
    <source>
        <dbReference type="ARBA" id="ARBA00023004"/>
    </source>
</evidence>
<feature type="domain" description="Cytochrome c" evidence="5">
    <location>
        <begin position="30"/>
        <end position="90"/>
    </location>
</feature>
<evidence type="ECO:0000313" key="6">
    <source>
        <dbReference type="EMBL" id="MBF8457568.1"/>
    </source>
</evidence>
<evidence type="ECO:0000256" key="1">
    <source>
        <dbReference type="ARBA" id="ARBA00022617"/>
    </source>
</evidence>
<dbReference type="Proteomes" id="UP000660070">
    <property type="component" value="Unassembled WGS sequence"/>
</dbReference>
<dbReference type="Gene3D" id="1.10.760.10">
    <property type="entry name" value="Cytochrome c-like domain"/>
    <property type="match status" value="1"/>
</dbReference>
<evidence type="ECO:0000259" key="5">
    <source>
        <dbReference type="PROSITE" id="PS51007"/>
    </source>
</evidence>
<reference evidence="6 7" key="1">
    <citation type="submission" date="2020-11" db="EMBL/GenBank/DDBJ databases">
        <title>Kaistella gelatinilytica sp. nov., a flavobacterium isolated from Antarctic Soil.</title>
        <authorList>
            <person name="Li J."/>
        </authorList>
    </citation>
    <scope>NUCLEOTIDE SEQUENCE [LARGE SCALE GENOMIC DNA]</scope>
    <source>
        <strain evidence="6 7">G5-32</strain>
    </source>
</reference>
<organism evidence="6 7">
    <name type="scientific">Kaistella gelatinilytica</name>
    <dbReference type="NCBI Taxonomy" id="2787636"/>
    <lineage>
        <taxon>Bacteria</taxon>
        <taxon>Pseudomonadati</taxon>
        <taxon>Bacteroidota</taxon>
        <taxon>Flavobacteriia</taxon>
        <taxon>Flavobacteriales</taxon>
        <taxon>Weeksellaceae</taxon>
        <taxon>Chryseobacterium group</taxon>
        <taxon>Kaistella</taxon>
    </lineage>
</organism>
<dbReference type="InterPro" id="IPR009056">
    <property type="entry name" value="Cyt_c-like_dom"/>
</dbReference>
<dbReference type="InterPro" id="IPR036909">
    <property type="entry name" value="Cyt_c-like_dom_sf"/>
</dbReference>
<comment type="caution">
    <text evidence="6">The sequence shown here is derived from an EMBL/GenBank/DDBJ whole genome shotgun (WGS) entry which is preliminary data.</text>
</comment>
<name>A0ABS0FD47_9FLAO</name>
<dbReference type="EMBL" id="JADPVI010000002">
    <property type="protein sequence ID" value="MBF8457568.1"/>
    <property type="molecule type" value="Genomic_DNA"/>
</dbReference>
<evidence type="ECO:0000313" key="7">
    <source>
        <dbReference type="Proteomes" id="UP000660070"/>
    </source>
</evidence>
<keyword evidence="3 4" id="KW-0408">Iron</keyword>
<accession>A0ABS0FD47</accession>
<evidence type="ECO:0000256" key="4">
    <source>
        <dbReference type="PROSITE-ProRule" id="PRU00433"/>
    </source>
</evidence>
<dbReference type="PROSITE" id="PS51007">
    <property type="entry name" value="CYTC"/>
    <property type="match status" value="1"/>
</dbReference>
<gene>
    <name evidence="6" type="ORF">IV494_10295</name>
</gene>
<evidence type="ECO:0000256" key="2">
    <source>
        <dbReference type="ARBA" id="ARBA00022723"/>
    </source>
</evidence>
<dbReference type="SUPFAM" id="SSF46626">
    <property type="entry name" value="Cytochrome c"/>
    <property type="match status" value="1"/>
</dbReference>
<sequence length="90" mass="9767">MFSAIAVVGILASCTPQPAVVKGSKMNTVETLALGKTVYENSCAKCHDLPNPTDHSAQDWVGLMNSMAPKAKLNDQQHEMVYDYIVSVKK</sequence>
<protein>
    <submittedName>
        <fullName evidence="6">Cytochrome C</fullName>
    </submittedName>
</protein>
<keyword evidence="7" id="KW-1185">Reference proteome</keyword>